<dbReference type="AlphaFoldDB" id="A0A840G8W7"/>
<dbReference type="PANTHER" id="PTHR11220">
    <property type="entry name" value="HEME-BINDING PROTEIN-RELATED"/>
    <property type="match status" value="1"/>
</dbReference>
<evidence type="ECO:0000256" key="1">
    <source>
        <dbReference type="SAM" id="SignalP"/>
    </source>
</evidence>
<evidence type="ECO:0000313" key="2">
    <source>
        <dbReference type="EMBL" id="MBB4247350.1"/>
    </source>
</evidence>
<dbReference type="RefSeq" id="WP_153116117.1">
    <property type="nucleotide sequence ID" value="NZ_JACIGE010000005.1"/>
</dbReference>
<dbReference type="Gene3D" id="3.20.80.10">
    <property type="entry name" value="Regulatory factor, effector binding domain"/>
    <property type="match status" value="1"/>
</dbReference>
<protein>
    <recommendedName>
        <fullName evidence="4">Heme-binding protein</fullName>
    </recommendedName>
</protein>
<dbReference type="Proteomes" id="UP000587070">
    <property type="component" value="Unassembled WGS sequence"/>
</dbReference>
<dbReference type="SUPFAM" id="SSF55136">
    <property type="entry name" value="Probable bacterial effector-binding domain"/>
    <property type="match status" value="1"/>
</dbReference>
<dbReference type="OrthoDB" id="2156220at2"/>
<dbReference type="EMBL" id="JACIGE010000005">
    <property type="protein sequence ID" value="MBB4247350.1"/>
    <property type="molecule type" value="Genomic_DNA"/>
</dbReference>
<organism evidence="2 3">
    <name type="scientific">Rhodocyclus tenuis</name>
    <name type="common">Rhodospirillum tenue</name>
    <dbReference type="NCBI Taxonomy" id="1066"/>
    <lineage>
        <taxon>Bacteria</taxon>
        <taxon>Pseudomonadati</taxon>
        <taxon>Pseudomonadota</taxon>
        <taxon>Betaproteobacteria</taxon>
        <taxon>Rhodocyclales</taxon>
        <taxon>Rhodocyclaceae</taxon>
        <taxon>Rhodocyclus</taxon>
    </lineage>
</organism>
<reference evidence="2 3" key="1">
    <citation type="submission" date="2020-08" db="EMBL/GenBank/DDBJ databases">
        <title>Genome sequencing of Purple Non-Sulfur Bacteria from various extreme environments.</title>
        <authorList>
            <person name="Mayer M."/>
        </authorList>
    </citation>
    <scope>NUCLEOTIDE SEQUENCE [LARGE SCALE GENOMIC DNA]</scope>
    <source>
        <strain evidence="2 3">2761</strain>
    </source>
</reference>
<evidence type="ECO:0000313" key="3">
    <source>
        <dbReference type="Proteomes" id="UP000587070"/>
    </source>
</evidence>
<gene>
    <name evidence="2" type="ORF">GGD90_001721</name>
</gene>
<accession>A0A840G8W7</accession>
<feature type="signal peptide" evidence="1">
    <location>
        <begin position="1"/>
        <end position="23"/>
    </location>
</feature>
<evidence type="ECO:0008006" key="4">
    <source>
        <dbReference type="Google" id="ProtNLM"/>
    </source>
</evidence>
<dbReference type="Pfam" id="PF04832">
    <property type="entry name" value="SOUL"/>
    <property type="match status" value="1"/>
</dbReference>
<dbReference type="InterPro" id="IPR011256">
    <property type="entry name" value="Reg_factor_effector_dom_sf"/>
</dbReference>
<keyword evidence="3" id="KW-1185">Reference proteome</keyword>
<keyword evidence="1" id="KW-0732">Signal</keyword>
<dbReference type="PANTHER" id="PTHR11220:SF58">
    <property type="entry name" value="SOUL HEME-BINDING FAMILY PROTEIN"/>
    <property type="match status" value="1"/>
</dbReference>
<feature type="chain" id="PRO_5032490503" description="Heme-binding protein" evidence="1">
    <location>
        <begin position="24"/>
        <end position="208"/>
    </location>
</feature>
<dbReference type="InterPro" id="IPR006917">
    <property type="entry name" value="SOUL_heme-bd"/>
</dbReference>
<comment type="caution">
    <text evidence="2">The sequence shown here is derived from an EMBL/GenBank/DDBJ whole genome shotgun (WGS) entry which is preliminary data.</text>
</comment>
<proteinExistence type="predicted"/>
<sequence>MKLVLAIAATLGLAIAATTPAPAAEEPPEKTYTVVRQYESFEVRDYAPYLVAEVTLPGNADEAGNQGFRILAGYIFGKNKGERQIAMTTPVTQSAEPKTIAMTTPVTQAASEGGFVIQFKMPAEFTLDTLPEPLDARIKFRGTPAQRFAVIRYSGRWSDSNYNEHLDLLRKGIEAAGLRSSGSPIYARYNAPFVPWFMRRNEIWLKID</sequence>
<name>A0A840G8W7_RHOTE</name>